<dbReference type="InterPro" id="IPR006530">
    <property type="entry name" value="YD"/>
</dbReference>
<reference evidence="5 6" key="1">
    <citation type="submission" date="2019-11" db="EMBL/GenBank/DDBJ databases">
        <title>Type strains purchased from KCTC, JCM and DSMZ.</title>
        <authorList>
            <person name="Lu H."/>
        </authorList>
    </citation>
    <scope>NUCLEOTIDE SEQUENCE [LARGE SCALE GENOMIC DNA]</scope>
    <source>
        <strain evidence="5 6">KCTC 22382</strain>
    </source>
</reference>
<dbReference type="OrthoDB" id="8552614at2"/>
<feature type="chain" id="PRO_5026780748" evidence="3">
    <location>
        <begin position="25"/>
        <end position="770"/>
    </location>
</feature>
<dbReference type="Pfam" id="PF05593">
    <property type="entry name" value="RHS_repeat"/>
    <property type="match status" value="4"/>
</dbReference>
<feature type="region of interest" description="Disordered" evidence="2">
    <location>
        <begin position="651"/>
        <end position="695"/>
    </location>
</feature>
<dbReference type="PANTHER" id="PTHR32305:SF15">
    <property type="entry name" value="PROTEIN RHSA-RELATED"/>
    <property type="match status" value="1"/>
</dbReference>
<dbReference type="Gene3D" id="2.180.10.10">
    <property type="entry name" value="RHS repeat-associated core"/>
    <property type="match status" value="2"/>
</dbReference>
<dbReference type="RefSeq" id="WP_155461580.1">
    <property type="nucleotide sequence ID" value="NZ_WNKY01000001.1"/>
</dbReference>
<protein>
    <submittedName>
        <fullName evidence="5">Type IV secretion protein Rhs</fullName>
    </submittedName>
</protein>
<organism evidence="5 6">
    <name type="scientific">Duganella radicis</name>
    <dbReference type="NCBI Taxonomy" id="551988"/>
    <lineage>
        <taxon>Bacteria</taxon>
        <taxon>Pseudomonadati</taxon>
        <taxon>Pseudomonadota</taxon>
        <taxon>Betaproteobacteria</taxon>
        <taxon>Burkholderiales</taxon>
        <taxon>Oxalobacteraceae</taxon>
        <taxon>Telluria group</taxon>
        <taxon>Duganella</taxon>
    </lineage>
</organism>
<keyword evidence="6" id="KW-1185">Reference proteome</keyword>
<evidence type="ECO:0000313" key="6">
    <source>
        <dbReference type="Proteomes" id="UP000475582"/>
    </source>
</evidence>
<feature type="signal peptide" evidence="3">
    <location>
        <begin position="1"/>
        <end position="24"/>
    </location>
</feature>
<dbReference type="InterPro" id="IPR022385">
    <property type="entry name" value="Rhs_assc_core"/>
</dbReference>
<dbReference type="EMBL" id="WNKY01000001">
    <property type="protein sequence ID" value="MTV36234.1"/>
    <property type="molecule type" value="Genomic_DNA"/>
</dbReference>
<proteinExistence type="predicted"/>
<dbReference type="NCBIfam" id="TIGR03696">
    <property type="entry name" value="Rhs_assc_core"/>
    <property type="match status" value="1"/>
</dbReference>
<evidence type="ECO:0000256" key="2">
    <source>
        <dbReference type="SAM" id="MobiDB-lite"/>
    </source>
</evidence>
<keyword evidence="3" id="KW-0732">Signal</keyword>
<dbReference type="Pfam" id="PF25023">
    <property type="entry name" value="TEN_YD-shell"/>
    <property type="match status" value="1"/>
</dbReference>
<evidence type="ECO:0000259" key="4">
    <source>
        <dbReference type="Pfam" id="PF25023"/>
    </source>
</evidence>
<dbReference type="Proteomes" id="UP000475582">
    <property type="component" value="Unassembled WGS sequence"/>
</dbReference>
<accession>A0A6L6PB96</accession>
<dbReference type="InterPro" id="IPR056823">
    <property type="entry name" value="TEN-like_YD-shell"/>
</dbReference>
<dbReference type="AlphaFoldDB" id="A0A6L6PB96"/>
<evidence type="ECO:0000256" key="3">
    <source>
        <dbReference type="SAM" id="SignalP"/>
    </source>
</evidence>
<feature type="compositionally biased region" description="Low complexity" evidence="2">
    <location>
        <begin position="652"/>
        <end position="666"/>
    </location>
</feature>
<dbReference type="PRINTS" id="PR00394">
    <property type="entry name" value="RHSPROTEIN"/>
</dbReference>
<dbReference type="PANTHER" id="PTHR32305">
    <property type="match status" value="1"/>
</dbReference>
<evidence type="ECO:0000313" key="5">
    <source>
        <dbReference type="EMBL" id="MTV36234.1"/>
    </source>
</evidence>
<dbReference type="NCBIfam" id="TIGR01643">
    <property type="entry name" value="YD_repeat_2x"/>
    <property type="match status" value="4"/>
</dbReference>
<gene>
    <name evidence="5" type="ORF">GM676_01395</name>
</gene>
<dbReference type="InterPro" id="IPR031325">
    <property type="entry name" value="RHS_repeat"/>
</dbReference>
<feature type="domain" description="Teneurin-like YD-shell" evidence="4">
    <location>
        <begin position="336"/>
        <end position="610"/>
    </location>
</feature>
<keyword evidence="1" id="KW-0677">Repeat</keyword>
<feature type="compositionally biased region" description="Basic and acidic residues" evidence="2">
    <location>
        <begin position="683"/>
        <end position="695"/>
    </location>
</feature>
<evidence type="ECO:0000256" key="1">
    <source>
        <dbReference type="ARBA" id="ARBA00022737"/>
    </source>
</evidence>
<sequence>MNRHIKRAIASALIVSLSHTPVLGNLTLATASAQTTQNTTYTYQYDNMGNPTQVTDALGNVTTTNYDPLLRVKQLIQPAPVAGVARPTSNFTYDGLGQSSTVIDPRNLTTTYVSDGLGNQTTLISPDTGTSGRTFDAAGNLLTSTDARGKVSTYTYDALNRVTSISYTSGTPIVFEYDGGPSGAAYAVGRLTRMTDESGQTGYSYDQNGRLLSKVQTTVNPAATVTRQISYAYASNGQLLSMTYPSGSRVNYAYDANGRISQLVLNPPDGNGGTDAGVFTILLDQITYAPFGAAQSWSWGNSTATMPNLYSRSFDLDGRLQSYPLGNPALSPQGLIRTVNYDAANRITGYTHSGSATAASYDQTFGYDGLGRLTSFVTAASSQSYGYDASGNRVGLSIGGTTFTNAISTTSNRLNATTGPLPAKTNAIDNAGNLTSDGTTNFVYSDRGRLKSATKAGLTTNYLYNGLGQRVSKHGGAVPSGSNEFIFDEAGRLIGEYDVSGAPLQETIWLDGEPVVVLKSSGTPSPAIYYVYNDHLATPRVITDSASNNVVWNWIDTDPFGMTQPNETLSGARVGFNMRFPGQYFDSETALHYNYFRDYDPQTGRYIQSDPIGIEGGINTYGYVGGNPLSHIDPNGLQAFAIPAPPLPAPGYSPASGAGSSPNAMANDGAGRGRGRETAAQARSRDECPPDKKDPCEEIRKKIREIEQKLASKERQLANPTHDLYNRAYDTNPGGDLAGKGTYVGHLTQIEGLRVGLERAKAQARSMGCM</sequence>
<dbReference type="InterPro" id="IPR050708">
    <property type="entry name" value="T6SS_VgrG/RHS"/>
</dbReference>
<comment type="caution">
    <text evidence="5">The sequence shown here is derived from an EMBL/GenBank/DDBJ whole genome shotgun (WGS) entry which is preliminary data.</text>
</comment>
<name>A0A6L6PB96_9BURK</name>